<dbReference type="EMBL" id="GBXM01035686">
    <property type="protein sequence ID" value="JAH72891.1"/>
    <property type="molecule type" value="Transcribed_RNA"/>
</dbReference>
<dbReference type="AlphaFoldDB" id="A0A0E9V4H5"/>
<organism evidence="1">
    <name type="scientific">Anguilla anguilla</name>
    <name type="common">European freshwater eel</name>
    <name type="synonym">Muraena anguilla</name>
    <dbReference type="NCBI Taxonomy" id="7936"/>
    <lineage>
        <taxon>Eukaryota</taxon>
        <taxon>Metazoa</taxon>
        <taxon>Chordata</taxon>
        <taxon>Craniata</taxon>
        <taxon>Vertebrata</taxon>
        <taxon>Euteleostomi</taxon>
        <taxon>Actinopterygii</taxon>
        <taxon>Neopterygii</taxon>
        <taxon>Teleostei</taxon>
        <taxon>Anguilliformes</taxon>
        <taxon>Anguillidae</taxon>
        <taxon>Anguilla</taxon>
    </lineage>
</organism>
<proteinExistence type="predicted"/>
<reference evidence="1" key="1">
    <citation type="submission" date="2014-11" db="EMBL/GenBank/DDBJ databases">
        <authorList>
            <person name="Amaro Gonzalez C."/>
        </authorList>
    </citation>
    <scope>NUCLEOTIDE SEQUENCE</scope>
</reference>
<accession>A0A0E9V4H5</accession>
<name>A0A0E9V4H5_ANGAN</name>
<protein>
    <submittedName>
        <fullName evidence="1">Uncharacterized protein</fullName>
    </submittedName>
</protein>
<reference evidence="1" key="2">
    <citation type="journal article" date="2015" name="Fish Shellfish Immunol.">
        <title>Early steps in the European eel (Anguilla anguilla)-Vibrio vulnificus interaction in the gills: Role of the RtxA13 toxin.</title>
        <authorList>
            <person name="Callol A."/>
            <person name="Pajuelo D."/>
            <person name="Ebbesson L."/>
            <person name="Teles M."/>
            <person name="MacKenzie S."/>
            <person name="Amaro C."/>
        </authorList>
    </citation>
    <scope>NUCLEOTIDE SEQUENCE</scope>
</reference>
<sequence length="35" mass="4312">MNYFKVTLLLFKNLINEKLKYPPPWKLQFSDIKKL</sequence>
<evidence type="ECO:0000313" key="1">
    <source>
        <dbReference type="EMBL" id="JAH72891.1"/>
    </source>
</evidence>